<dbReference type="Pfam" id="PF24842">
    <property type="entry name" value="UFD1_N2"/>
    <property type="match status" value="1"/>
</dbReference>
<dbReference type="OrthoDB" id="109543at2759"/>
<sequence length="490" mass="55087">MSEMPKLNFKRLMVELRQAEKAMQGGQEAWLLKCEPVEDNLMEWDVEAKCEQGSLLQDSLDRLAAVLFDDSMGRLFLRLRFPVEFPLRPPEVWLQRPRMKKSSSALTFGGKIGVHILTSTGWVPSTSIVAVLQEVCSALVEARQEADTAVAVRRDYPPRPPQLERLVTELFPTMNGFCMEAAIAMSPTEAAPFLGDLTRMEVRTQLGRKTHCAIFDFINGLPEGHVLLPKWLMEDIGLEEREAVRVRGVEYVKVQPHSADFYNAVRDTGREVRDLLTESLSRYSALTEDTALPVDVGGTSFEVQVLQLKPRGAVRIIDQDIQHHFEFEVDFEAAPDLEDETAAQAYQARVIEQLKLKRQRSVTERESAEEKRQAARRRHFEAICEKVRSSAGGCVADGDVEVALRLPNGSQLKARVQEGSPVAALTLLVLQSSWAASTCPWGVRLALAFPRRHLKDGELVTRELHRTSITVQEERAPDTDEELFSLLGFV</sequence>
<dbReference type="AlphaFoldDB" id="A0A813D4Z1"/>
<dbReference type="GO" id="GO:0006511">
    <property type="term" value="P:ubiquitin-dependent protein catabolic process"/>
    <property type="evidence" value="ECO:0007669"/>
    <property type="project" value="InterPro"/>
</dbReference>
<protein>
    <recommendedName>
        <fullName evidence="2">Ubiquitin fusion degradation protein UFD1 N-terminal subdomain 2 domain-containing protein</fullName>
    </recommendedName>
</protein>
<dbReference type="SUPFAM" id="SSF54495">
    <property type="entry name" value="UBC-like"/>
    <property type="match status" value="1"/>
</dbReference>
<dbReference type="PANTHER" id="PTHR12555">
    <property type="entry name" value="UBIQUITIN FUSION DEGRADATON PROTEIN 1"/>
    <property type="match status" value="1"/>
</dbReference>
<dbReference type="InterPro" id="IPR042299">
    <property type="entry name" value="Ufd1-like_Nn"/>
</dbReference>
<feature type="coiled-coil region" evidence="1">
    <location>
        <begin position="351"/>
        <end position="378"/>
    </location>
</feature>
<evidence type="ECO:0000259" key="2">
    <source>
        <dbReference type="Pfam" id="PF24842"/>
    </source>
</evidence>
<dbReference type="InterPro" id="IPR004854">
    <property type="entry name" value="Ufd1-like"/>
</dbReference>
<dbReference type="OMA" id="EGHANAP"/>
<dbReference type="GO" id="GO:0034098">
    <property type="term" value="C:VCP-NPL4-UFD1 AAA ATPase complex"/>
    <property type="evidence" value="ECO:0007669"/>
    <property type="project" value="TreeGrafter"/>
</dbReference>
<dbReference type="Gene3D" id="2.40.40.50">
    <property type="entry name" value="Ubiquitin fusion degradation protein UFD1, N-terminal domain"/>
    <property type="match status" value="1"/>
</dbReference>
<keyword evidence="4" id="KW-1185">Reference proteome</keyword>
<proteinExistence type="predicted"/>
<dbReference type="InterPro" id="IPR055418">
    <property type="entry name" value="UFD1_N2"/>
</dbReference>
<dbReference type="PANTHER" id="PTHR12555:SF13">
    <property type="entry name" value="UBIQUITIN RECOGNITION FACTOR IN ER-ASSOCIATED DEGRADATION PROTEIN 1"/>
    <property type="match status" value="1"/>
</dbReference>
<dbReference type="GO" id="GO:0031593">
    <property type="term" value="F:polyubiquitin modification-dependent protein binding"/>
    <property type="evidence" value="ECO:0007669"/>
    <property type="project" value="TreeGrafter"/>
</dbReference>
<evidence type="ECO:0000313" key="4">
    <source>
        <dbReference type="Proteomes" id="UP000654075"/>
    </source>
</evidence>
<dbReference type="GO" id="GO:0036503">
    <property type="term" value="P:ERAD pathway"/>
    <property type="evidence" value="ECO:0007669"/>
    <property type="project" value="TreeGrafter"/>
</dbReference>
<dbReference type="Gene3D" id="3.10.110.10">
    <property type="entry name" value="Ubiquitin Conjugating Enzyme"/>
    <property type="match status" value="1"/>
</dbReference>
<dbReference type="Proteomes" id="UP000654075">
    <property type="component" value="Unassembled WGS sequence"/>
</dbReference>
<dbReference type="InterPro" id="IPR016135">
    <property type="entry name" value="UBQ-conjugating_enzyme/RWD"/>
</dbReference>
<name>A0A813D4Z1_POLGL</name>
<evidence type="ECO:0000313" key="3">
    <source>
        <dbReference type="EMBL" id="CAE8581186.1"/>
    </source>
</evidence>
<organism evidence="3 4">
    <name type="scientific">Polarella glacialis</name>
    <name type="common">Dinoflagellate</name>
    <dbReference type="NCBI Taxonomy" id="89957"/>
    <lineage>
        <taxon>Eukaryota</taxon>
        <taxon>Sar</taxon>
        <taxon>Alveolata</taxon>
        <taxon>Dinophyceae</taxon>
        <taxon>Suessiales</taxon>
        <taxon>Suessiaceae</taxon>
        <taxon>Polarella</taxon>
    </lineage>
</organism>
<dbReference type="EMBL" id="CAJNNV010000042">
    <property type="protein sequence ID" value="CAE8581186.1"/>
    <property type="molecule type" value="Genomic_DNA"/>
</dbReference>
<feature type="domain" description="Ubiquitin fusion degradation protein UFD1 N-terminal subdomain 2" evidence="2">
    <location>
        <begin position="250"/>
        <end position="331"/>
    </location>
</feature>
<keyword evidence="1" id="KW-0175">Coiled coil</keyword>
<accession>A0A813D4Z1</accession>
<gene>
    <name evidence="3" type="ORF">PGLA1383_LOCUS218</name>
</gene>
<comment type="caution">
    <text evidence="3">The sequence shown here is derived from an EMBL/GenBank/DDBJ whole genome shotgun (WGS) entry which is preliminary data.</text>
</comment>
<reference evidence="3" key="1">
    <citation type="submission" date="2021-02" db="EMBL/GenBank/DDBJ databases">
        <authorList>
            <person name="Dougan E. K."/>
            <person name="Rhodes N."/>
            <person name="Thang M."/>
            <person name="Chan C."/>
        </authorList>
    </citation>
    <scope>NUCLEOTIDE SEQUENCE</scope>
</reference>
<evidence type="ECO:0000256" key="1">
    <source>
        <dbReference type="SAM" id="Coils"/>
    </source>
</evidence>
<dbReference type="Gene3D" id="3.10.330.10">
    <property type="match status" value="1"/>
</dbReference>